<evidence type="ECO:0000313" key="1">
    <source>
        <dbReference type="EMBL" id="OLP74744.1"/>
    </source>
</evidence>
<comment type="caution">
    <text evidence="1">The sequence shown here is derived from an EMBL/GenBank/DDBJ whole genome shotgun (WGS) entry which is preliminary data.</text>
</comment>
<sequence length="212" mass="23357">MWDKNAPLGGCGLLTKGGDGIPQICDANDGIVRGGSMNDPFWHCKTAASGFSTWIGGEDKDLIIVGEDPNDISKGTFFRIQDGEEYDCGVDVFTGQNHTVLRYGKDNDIFDIFTRTGNGFERYTDRIHDGQGHGIVSGINVVGRLYGRHRDILAIYGITENGQVVKWARGFFDGQFHGMELLGSSDIGLIYGNDDDIRVRHSTFLKPTCERS</sequence>
<reference evidence="1 2" key="1">
    <citation type="submission" date="2016-02" db="EMBL/GenBank/DDBJ databases">
        <title>Genome analysis of coral dinoflagellate symbionts highlights evolutionary adaptations to a symbiotic lifestyle.</title>
        <authorList>
            <person name="Aranda M."/>
            <person name="Li Y."/>
            <person name="Liew Y.J."/>
            <person name="Baumgarten S."/>
            <person name="Simakov O."/>
            <person name="Wilson M."/>
            <person name="Piel J."/>
            <person name="Ashoor H."/>
            <person name="Bougouffa S."/>
            <person name="Bajic V.B."/>
            <person name="Ryu T."/>
            <person name="Ravasi T."/>
            <person name="Bayer T."/>
            <person name="Micklem G."/>
            <person name="Kim H."/>
            <person name="Bhak J."/>
            <person name="Lajeunesse T.C."/>
            <person name="Voolstra C.R."/>
        </authorList>
    </citation>
    <scope>NUCLEOTIDE SEQUENCE [LARGE SCALE GENOMIC DNA]</scope>
    <source>
        <strain evidence="1 2">CCMP2467</strain>
    </source>
</reference>
<gene>
    <name evidence="1" type="ORF">AK812_SmicGene45636</name>
</gene>
<keyword evidence="2" id="KW-1185">Reference proteome</keyword>
<dbReference type="Proteomes" id="UP000186817">
    <property type="component" value="Unassembled WGS sequence"/>
</dbReference>
<accession>A0A1Q9BVS6</accession>
<proteinExistence type="predicted"/>
<dbReference type="AlphaFoldDB" id="A0A1Q9BVS6"/>
<name>A0A1Q9BVS6_SYMMI</name>
<protein>
    <submittedName>
        <fullName evidence="1">Uncharacterized protein</fullName>
    </submittedName>
</protein>
<evidence type="ECO:0000313" key="2">
    <source>
        <dbReference type="Proteomes" id="UP000186817"/>
    </source>
</evidence>
<dbReference type="EMBL" id="LSRX01003279">
    <property type="protein sequence ID" value="OLP74744.1"/>
    <property type="molecule type" value="Genomic_DNA"/>
</dbReference>
<organism evidence="1 2">
    <name type="scientific">Symbiodinium microadriaticum</name>
    <name type="common">Dinoflagellate</name>
    <name type="synonym">Zooxanthella microadriatica</name>
    <dbReference type="NCBI Taxonomy" id="2951"/>
    <lineage>
        <taxon>Eukaryota</taxon>
        <taxon>Sar</taxon>
        <taxon>Alveolata</taxon>
        <taxon>Dinophyceae</taxon>
        <taxon>Suessiales</taxon>
        <taxon>Symbiodiniaceae</taxon>
        <taxon>Symbiodinium</taxon>
    </lineage>
</organism>